<dbReference type="EMBL" id="PUHZ01000010">
    <property type="protein sequence ID" value="PQO46145.1"/>
    <property type="molecule type" value="Genomic_DNA"/>
</dbReference>
<gene>
    <name evidence="1" type="ORF">C5Y93_09145</name>
</gene>
<organism evidence="1 2">
    <name type="scientific">Blastopirellula marina</name>
    <dbReference type="NCBI Taxonomy" id="124"/>
    <lineage>
        <taxon>Bacteria</taxon>
        <taxon>Pseudomonadati</taxon>
        <taxon>Planctomycetota</taxon>
        <taxon>Planctomycetia</taxon>
        <taxon>Pirellulales</taxon>
        <taxon>Pirellulaceae</taxon>
        <taxon>Blastopirellula</taxon>
    </lineage>
</organism>
<sequence length="107" mass="11446">MVAMYSVHMSIPLAIGPEERGDRFEDAICDLFDEDDGGDIVGGGTYGNEDGITGVGIQLEVKELVIMNSIIDILRAGGAPPESTIEFVDESKDEVSSVRLGDWVDLA</sequence>
<accession>A0A2S8GNZ3</accession>
<protein>
    <submittedName>
        <fullName evidence="1">Uncharacterized protein</fullName>
    </submittedName>
</protein>
<name>A0A2S8GNZ3_9BACT</name>
<evidence type="ECO:0000313" key="1">
    <source>
        <dbReference type="EMBL" id="PQO46145.1"/>
    </source>
</evidence>
<dbReference type="Proteomes" id="UP000237819">
    <property type="component" value="Unassembled WGS sequence"/>
</dbReference>
<comment type="caution">
    <text evidence="1">The sequence shown here is derived from an EMBL/GenBank/DDBJ whole genome shotgun (WGS) entry which is preliminary data.</text>
</comment>
<evidence type="ECO:0000313" key="2">
    <source>
        <dbReference type="Proteomes" id="UP000237819"/>
    </source>
</evidence>
<proteinExistence type="predicted"/>
<dbReference type="AlphaFoldDB" id="A0A2S8GNZ3"/>
<reference evidence="1 2" key="1">
    <citation type="submission" date="2018-02" db="EMBL/GenBank/DDBJ databases">
        <title>Comparative genomes isolates from brazilian mangrove.</title>
        <authorList>
            <person name="Araujo J.E."/>
            <person name="Taketani R.G."/>
            <person name="Silva M.C.P."/>
            <person name="Loureco M.V."/>
            <person name="Andreote F.D."/>
        </authorList>
    </citation>
    <scope>NUCLEOTIDE SEQUENCE [LARGE SCALE GENOMIC DNA]</scope>
    <source>
        <strain evidence="1 2">Nap-Phe MGV</strain>
    </source>
</reference>